<protein>
    <submittedName>
        <fullName evidence="2">Uncharacterized protein</fullName>
    </submittedName>
</protein>
<feature type="compositionally biased region" description="Low complexity" evidence="1">
    <location>
        <begin position="186"/>
        <end position="209"/>
    </location>
</feature>
<dbReference type="AlphaFoldDB" id="A0A2P6TIX2"/>
<evidence type="ECO:0000256" key="1">
    <source>
        <dbReference type="SAM" id="MobiDB-lite"/>
    </source>
</evidence>
<reference evidence="2 3" key="1">
    <citation type="journal article" date="2018" name="Plant J.">
        <title>Genome sequences of Chlorella sorokiniana UTEX 1602 and Micractinium conductrix SAG 241.80: implications to maltose excretion by a green alga.</title>
        <authorList>
            <person name="Arriola M.B."/>
            <person name="Velmurugan N."/>
            <person name="Zhang Y."/>
            <person name="Plunkett M.H."/>
            <person name="Hondzo H."/>
            <person name="Barney B.M."/>
        </authorList>
    </citation>
    <scope>NUCLEOTIDE SEQUENCE [LARGE SCALE GENOMIC DNA]</scope>
    <source>
        <strain evidence="3">UTEX 1602</strain>
    </source>
</reference>
<dbReference type="Pfam" id="PF15365">
    <property type="entry name" value="PNRC"/>
    <property type="match status" value="1"/>
</dbReference>
<dbReference type="GO" id="GO:0016071">
    <property type="term" value="P:mRNA metabolic process"/>
    <property type="evidence" value="ECO:0007669"/>
    <property type="project" value="UniProtKB-ARBA"/>
</dbReference>
<sequence length="240" mass="25087">MAAAVLAPQPLDHHFVARSMKVQSFKGDHDMLVDRLIAASQRKEVAMDSLQERHLVPFFDSSEASATSYQALQPGRRASKPVPVPAHGLKRAERSSGHLAGSPPKKEAEVLQARHQRRPARPASSGSSAASGAASDTEMSSPPPQQRKPRQGKKGKAAPASATAGAQRASPARRRADPVADLAALRSPAGRASGAKAAPAPSKFAGPAFTNSPTPDCLPIPTSSLLLQEAADGLRSRLTL</sequence>
<name>A0A2P6TIX2_CHLSO</name>
<comment type="caution">
    <text evidence="2">The sequence shown here is derived from an EMBL/GenBank/DDBJ whole genome shotgun (WGS) entry which is preliminary data.</text>
</comment>
<accession>A0A2P6TIX2</accession>
<feature type="compositionally biased region" description="Low complexity" evidence="1">
    <location>
        <begin position="121"/>
        <end position="135"/>
    </location>
</feature>
<proteinExistence type="predicted"/>
<dbReference type="OrthoDB" id="10573079at2759"/>
<feature type="compositionally biased region" description="Low complexity" evidence="1">
    <location>
        <begin position="157"/>
        <end position="170"/>
    </location>
</feature>
<gene>
    <name evidence="2" type="ORF">C2E21_6994</name>
</gene>
<keyword evidence="3" id="KW-1185">Reference proteome</keyword>
<evidence type="ECO:0000313" key="3">
    <source>
        <dbReference type="Proteomes" id="UP000239899"/>
    </source>
</evidence>
<dbReference type="Proteomes" id="UP000239899">
    <property type="component" value="Unassembled WGS sequence"/>
</dbReference>
<organism evidence="2 3">
    <name type="scientific">Chlorella sorokiniana</name>
    <name type="common">Freshwater green alga</name>
    <dbReference type="NCBI Taxonomy" id="3076"/>
    <lineage>
        <taxon>Eukaryota</taxon>
        <taxon>Viridiplantae</taxon>
        <taxon>Chlorophyta</taxon>
        <taxon>core chlorophytes</taxon>
        <taxon>Trebouxiophyceae</taxon>
        <taxon>Chlorellales</taxon>
        <taxon>Chlorellaceae</taxon>
        <taxon>Chlorella clade</taxon>
        <taxon>Chlorella</taxon>
    </lineage>
</organism>
<dbReference type="EMBL" id="LHPG02000014">
    <property type="protein sequence ID" value="PRW39162.1"/>
    <property type="molecule type" value="Genomic_DNA"/>
</dbReference>
<feature type="compositionally biased region" description="Basic residues" evidence="1">
    <location>
        <begin position="147"/>
        <end position="156"/>
    </location>
</feature>
<evidence type="ECO:0000313" key="2">
    <source>
        <dbReference type="EMBL" id="PRW39162.1"/>
    </source>
</evidence>
<feature type="region of interest" description="Disordered" evidence="1">
    <location>
        <begin position="92"/>
        <end position="221"/>
    </location>
</feature>
<dbReference type="InterPro" id="IPR028322">
    <property type="entry name" value="PNRC-like_rgn"/>
</dbReference>